<dbReference type="InterPro" id="IPR037108">
    <property type="entry name" value="TM1727-like_C_sf"/>
</dbReference>
<organism evidence="3">
    <name type="scientific">Rhodothermus marinus</name>
    <name type="common">Rhodothermus obamensis</name>
    <dbReference type="NCBI Taxonomy" id="29549"/>
    <lineage>
        <taxon>Bacteria</taxon>
        <taxon>Pseudomonadati</taxon>
        <taxon>Rhodothermota</taxon>
        <taxon>Rhodothermia</taxon>
        <taxon>Rhodothermales</taxon>
        <taxon>Rhodothermaceae</taxon>
        <taxon>Rhodothermus</taxon>
    </lineage>
</organism>
<sequence length="299" mass="31410">MALAVAVLGAGAVGRSLAWALRQAGYAIAAVISRRLESAQALAAQVGAPVASTALEDLPADVPLVFCCVPDDKLPLLAQQLAHLPRNWSTTVVAHTSGALPAHILAPLAERGASLLSFHPLQAFPKTGSLVSLQHVYVGLEGDPKAMALGYEVVHALGAYPIELTAEAKARYHLAAVLVSNGLGALLAMAGEVLATIGVSRQQSRDLLLPLLRGTLENMRASLPEEALTGPAVRGDLQPIQQHLEALKAHLPHLLPVYAALTTEMIRAGVRVGRLDPKQAALVLDMLRAALDAAQDFWL</sequence>
<proteinExistence type="predicted"/>
<name>A0A7V2B1V6_RHOMR</name>
<dbReference type="PANTHER" id="PTHR40459">
    <property type="entry name" value="CONSERVED HYPOTHETICAL ALANINE AND LEUCINE RICH PROTEIN"/>
    <property type="match status" value="1"/>
</dbReference>
<feature type="domain" description="DUF2520" evidence="2">
    <location>
        <begin position="137"/>
        <end position="263"/>
    </location>
</feature>
<dbReference type="InterPro" id="IPR019665">
    <property type="entry name" value="OxRdtase/DH_put_Rossmann_dom"/>
</dbReference>
<protein>
    <submittedName>
        <fullName evidence="3">DUF2520 domain-containing protein</fullName>
    </submittedName>
</protein>
<dbReference type="Pfam" id="PF10728">
    <property type="entry name" value="DUF2520"/>
    <property type="match status" value="1"/>
</dbReference>
<evidence type="ECO:0000259" key="2">
    <source>
        <dbReference type="Pfam" id="PF10728"/>
    </source>
</evidence>
<dbReference type="SUPFAM" id="SSF51735">
    <property type="entry name" value="NAD(P)-binding Rossmann-fold domains"/>
    <property type="match status" value="1"/>
</dbReference>
<dbReference type="EMBL" id="DSGB01000006">
    <property type="protein sequence ID" value="HER96715.1"/>
    <property type="molecule type" value="Genomic_DNA"/>
</dbReference>
<feature type="domain" description="Putative oxidoreductase/dehydrogenase Rossmann-like" evidence="1">
    <location>
        <begin position="3"/>
        <end position="120"/>
    </location>
</feature>
<evidence type="ECO:0000313" key="3">
    <source>
        <dbReference type="EMBL" id="HER96715.1"/>
    </source>
</evidence>
<dbReference type="Gene3D" id="3.40.50.720">
    <property type="entry name" value="NAD(P)-binding Rossmann-like Domain"/>
    <property type="match status" value="1"/>
</dbReference>
<dbReference type="InterPro" id="IPR018931">
    <property type="entry name" value="DUF2520"/>
</dbReference>
<dbReference type="Gene3D" id="1.10.1040.20">
    <property type="entry name" value="ProC-like, C-terminal domain"/>
    <property type="match status" value="1"/>
</dbReference>
<reference evidence="3" key="1">
    <citation type="journal article" date="2020" name="mSystems">
        <title>Genome- and Community-Level Interaction Insights into Carbon Utilization and Element Cycling Functions of Hydrothermarchaeota in Hydrothermal Sediment.</title>
        <authorList>
            <person name="Zhou Z."/>
            <person name="Liu Y."/>
            <person name="Xu W."/>
            <person name="Pan J."/>
            <person name="Luo Z.H."/>
            <person name="Li M."/>
        </authorList>
    </citation>
    <scope>NUCLEOTIDE SEQUENCE [LARGE SCALE GENOMIC DNA]</scope>
    <source>
        <strain evidence="3">SpSt-143</strain>
    </source>
</reference>
<dbReference type="InterPro" id="IPR036291">
    <property type="entry name" value="NAD(P)-bd_dom_sf"/>
</dbReference>
<dbReference type="SUPFAM" id="SSF48179">
    <property type="entry name" value="6-phosphogluconate dehydrogenase C-terminal domain-like"/>
    <property type="match status" value="1"/>
</dbReference>
<dbReference type="AlphaFoldDB" id="A0A7V2B1V6"/>
<comment type="caution">
    <text evidence="3">The sequence shown here is derived from an EMBL/GenBank/DDBJ whole genome shotgun (WGS) entry which is preliminary data.</text>
</comment>
<dbReference type="InterPro" id="IPR008927">
    <property type="entry name" value="6-PGluconate_DH-like_C_sf"/>
</dbReference>
<dbReference type="PANTHER" id="PTHR40459:SF1">
    <property type="entry name" value="CONSERVED HYPOTHETICAL ALANINE AND LEUCINE RICH PROTEIN"/>
    <property type="match status" value="1"/>
</dbReference>
<gene>
    <name evidence="3" type="ORF">ENO59_09410</name>
</gene>
<evidence type="ECO:0000259" key="1">
    <source>
        <dbReference type="Pfam" id="PF10727"/>
    </source>
</evidence>
<dbReference type="Pfam" id="PF10727">
    <property type="entry name" value="Rossmann-like"/>
    <property type="match status" value="1"/>
</dbReference>
<accession>A0A7V2B1V6</accession>